<evidence type="ECO:0008006" key="3">
    <source>
        <dbReference type="Google" id="ProtNLM"/>
    </source>
</evidence>
<name>A0A382M789_9ZZZZ</name>
<dbReference type="Pfam" id="PF00106">
    <property type="entry name" value="adh_short"/>
    <property type="match status" value="1"/>
</dbReference>
<dbReference type="AlphaFoldDB" id="A0A382M789"/>
<sequence>MDLTGKIALVTGAGRGIGKGCALELAKHGADLVINDQPGSPDIGSTVEEIRALGRQCTPIEADAFSRDGCEQMVASAIEAVGRIDILLSNPAFSKRGDFLDYDPVLFDKTLQGTLAGGFHLGQLVARHMVER</sequence>
<dbReference type="EMBL" id="UINC01091782">
    <property type="protein sequence ID" value="SVC44813.1"/>
    <property type="molecule type" value="Genomic_DNA"/>
</dbReference>
<dbReference type="InterPro" id="IPR036291">
    <property type="entry name" value="NAD(P)-bd_dom_sf"/>
</dbReference>
<comment type="similarity">
    <text evidence="1">Belongs to the short-chain dehydrogenases/reductases (SDR) family.</text>
</comment>
<feature type="non-terminal residue" evidence="2">
    <location>
        <position position="132"/>
    </location>
</feature>
<gene>
    <name evidence="2" type="ORF">METZ01_LOCUS297667</name>
</gene>
<protein>
    <recommendedName>
        <fullName evidence="3">SDR family NAD(P)-dependent oxidoreductase</fullName>
    </recommendedName>
</protein>
<accession>A0A382M789</accession>
<dbReference type="PANTHER" id="PTHR42879">
    <property type="entry name" value="3-OXOACYL-(ACYL-CARRIER-PROTEIN) REDUCTASE"/>
    <property type="match status" value="1"/>
</dbReference>
<organism evidence="2">
    <name type="scientific">marine metagenome</name>
    <dbReference type="NCBI Taxonomy" id="408172"/>
    <lineage>
        <taxon>unclassified sequences</taxon>
        <taxon>metagenomes</taxon>
        <taxon>ecological metagenomes</taxon>
    </lineage>
</organism>
<dbReference type="PANTHER" id="PTHR42879:SF2">
    <property type="entry name" value="3-OXOACYL-[ACYL-CARRIER-PROTEIN] REDUCTASE FABG"/>
    <property type="match status" value="1"/>
</dbReference>
<evidence type="ECO:0000256" key="1">
    <source>
        <dbReference type="ARBA" id="ARBA00006484"/>
    </source>
</evidence>
<dbReference type="SUPFAM" id="SSF51735">
    <property type="entry name" value="NAD(P)-binding Rossmann-fold domains"/>
    <property type="match status" value="1"/>
</dbReference>
<dbReference type="Gene3D" id="3.40.50.720">
    <property type="entry name" value="NAD(P)-binding Rossmann-like Domain"/>
    <property type="match status" value="1"/>
</dbReference>
<dbReference type="CDD" id="cd05233">
    <property type="entry name" value="SDR_c"/>
    <property type="match status" value="1"/>
</dbReference>
<evidence type="ECO:0000313" key="2">
    <source>
        <dbReference type="EMBL" id="SVC44813.1"/>
    </source>
</evidence>
<proteinExistence type="inferred from homology"/>
<dbReference type="InterPro" id="IPR002347">
    <property type="entry name" value="SDR_fam"/>
</dbReference>
<reference evidence="2" key="1">
    <citation type="submission" date="2018-05" db="EMBL/GenBank/DDBJ databases">
        <authorList>
            <person name="Lanie J.A."/>
            <person name="Ng W.-L."/>
            <person name="Kazmierczak K.M."/>
            <person name="Andrzejewski T.M."/>
            <person name="Davidsen T.M."/>
            <person name="Wayne K.J."/>
            <person name="Tettelin H."/>
            <person name="Glass J.I."/>
            <person name="Rusch D."/>
            <person name="Podicherti R."/>
            <person name="Tsui H.-C.T."/>
            <person name="Winkler M.E."/>
        </authorList>
    </citation>
    <scope>NUCLEOTIDE SEQUENCE</scope>
</reference>
<dbReference type="PRINTS" id="PR00081">
    <property type="entry name" value="GDHRDH"/>
</dbReference>
<dbReference type="InterPro" id="IPR050259">
    <property type="entry name" value="SDR"/>
</dbReference>